<dbReference type="AlphaFoldDB" id="A0A8S8XAY7"/>
<evidence type="ECO:0000313" key="3">
    <source>
        <dbReference type="EMBL" id="GIL39914.1"/>
    </source>
</evidence>
<dbReference type="InterPro" id="IPR001375">
    <property type="entry name" value="Peptidase_S9_cat"/>
</dbReference>
<evidence type="ECO:0000313" key="4">
    <source>
        <dbReference type="Proteomes" id="UP000681075"/>
    </source>
</evidence>
<dbReference type="GO" id="GO:0004252">
    <property type="term" value="F:serine-type endopeptidase activity"/>
    <property type="evidence" value="ECO:0007669"/>
    <property type="project" value="TreeGrafter"/>
</dbReference>
<evidence type="ECO:0000256" key="1">
    <source>
        <dbReference type="ARBA" id="ARBA00022801"/>
    </source>
</evidence>
<protein>
    <recommendedName>
        <fullName evidence="2">Peptidase S9 prolyl oligopeptidase catalytic domain-containing protein</fullName>
    </recommendedName>
</protein>
<feature type="domain" description="Peptidase S9 prolyl oligopeptidase catalytic" evidence="2">
    <location>
        <begin position="487"/>
        <end position="648"/>
    </location>
</feature>
<organism evidence="3 4">
    <name type="scientific">Roseiterribacter gracilis</name>
    <dbReference type="NCBI Taxonomy" id="2812848"/>
    <lineage>
        <taxon>Bacteria</taxon>
        <taxon>Pseudomonadati</taxon>
        <taxon>Pseudomonadota</taxon>
        <taxon>Alphaproteobacteria</taxon>
        <taxon>Rhodospirillales</taxon>
        <taxon>Roseiterribacteraceae</taxon>
        <taxon>Roseiterribacter</taxon>
    </lineage>
</organism>
<dbReference type="SUPFAM" id="SSF82171">
    <property type="entry name" value="DPP6 N-terminal domain-like"/>
    <property type="match status" value="1"/>
</dbReference>
<reference evidence="3" key="1">
    <citation type="submission" date="2021-02" db="EMBL/GenBank/DDBJ databases">
        <title>Genome sequence of Rhodospirillales sp. strain TMPK1 isolated from soil.</title>
        <authorList>
            <person name="Nakai R."/>
            <person name="Kusada H."/>
            <person name="Tamaki H."/>
        </authorList>
    </citation>
    <scope>NUCLEOTIDE SEQUENCE</scope>
    <source>
        <strain evidence="3">TMPK1</strain>
    </source>
</reference>
<dbReference type="InterPro" id="IPR011042">
    <property type="entry name" value="6-blade_b-propeller_TolB-like"/>
</dbReference>
<gene>
    <name evidence="3" type="ORF">TMPK1_21510</name>
</gene>
<dbReference type="Gene3D" id="2.120.10.30">
    <property type="entry name" value="TolB, C-terminal domain"/>
    <property type="match status" value="1"/>
</dbReference>
<dbReference type="EMBL" id="BOPV01000001">
    <property type="protein sequence ID" value="GIL39914.1"/>
    <property type="molecule type" value="Genomic_DNA"/>
</dbReference>
<dbReference type="Proteomes" id="UP000681075">
    <property type="component" value="Unassembled WGS sequence"/>
</dbReference>
<dbReference type="GO" id="GO:0006508">
    <property type="term" value="P:proteolysis"/>
    <property type="evidence" value="ECO:0007669"/>
    <property type="project" value="InterPro"/>
</dbReference>
<dbReference type="PANTHER" id="PTHR42776">
    <property type="entry name" value="SERINE PEPTIDASE S9 FAMILY MEMBER"/>
    <property type="match status" value="1"/>
</dbReference>
<evidence type="ECO:0000259" key="2">
    <source>
        <dbReference type="Pfam" id="PF00326"/>
    </source>
</evidence>
<dbReference type="PANTHER" id="PTHR42776:SF27">
    <property type="entry name" value="DIPEPTIDYL PEPTIDASE FAMILY MEMBER 6"/>
    <property type="match status" value="1"/>
</dbReference>
<dbReference type="Pfam" id="PF00326">
    <property type="entry name" value="Peptidase_S9"/>
    <property type="match status" value="1"/>
</dbReference>
<name>A0A8S8XAY7_9PROT</name>
<dbReference type="NCBIfam" id="NF033523">
    <property type="entry name" value="lasso_peptidase"/>
    <property type="match status" value="1"/>
</dbReference>
<keyword evidence="1" id="KW-0378">Hydrolase</keyword>
<dbReference type="InterPro" id="IPR053536">
    <property type="entry name" value="Lasso_peptide_isopeptidase"/>
</dbReference>
<proteinExistence type="predicted"/>
<comment type="caution">
    <text evidence="3">The sequence shown here is derived from an EMBL/GenBank/DDBJ whole genome shotgun (WGS) entry which is preliminary data.</text>
</comment>
<accession>A0A8S8XAY7</accession>
<keyword evidence="4" id="KW-1185">Reference proteome</keyword>
<dbReference type="Gene3D" id="3.40.50.1820">
    <property type="entry name" value="alpha/beta hydrolase"/>
    <property type="match status" value="1"/>
</dbReference>
<dbReference type="SUPFAM" id="SSF53474">
    <property type="entry name" value="alpha/beta-Hydrolases"/>
    <property type="match status" value="1"/>
</dbReference>
<dbReference type="InterPro" id="IPR029058">
    <property type="entry name" value="AB_hydrolase_fold"/>
</dbReference>
<sequence length="682" mass="74332">MLSARDLVEVSELANLRLSPDGSVVVVDEIRPDVASNSIKRTWRLISVAQGKLLSSVPAGEARIEVNYTIHYEAPVWSADSKWFYYLALREGAVQVWRTSSTGMRTEQVTRDEADVENFTLDPGSHLLFYNVRATRAAIAAAERREFERGVAIDGSIVLTGPVFGGYPINGGNHSARLFGRSLTGILGGEPLRTKAIDLRVLRLVEVTPQDKDRYTKLVTPIDVGEVEVADVVKSSDGRYVAYRRASPRTAEQKLQSVPAMYSIVVKEIGRSNSEVVCSVESCPGSVKHLRWSDQGAVLYFVTEESQGTIATLHAWDAATKATSAVYSSGGLITSNVPYYSSTCPIAKGEAFCIVASAKIPPAVVAVNLKDKSSRALYAPSSSIQSRIPFSAEHISWKDVTGKTTTGVLVLPDQTTPSAGFPLVIVTYRCRGFLRGGTGDEYPEFLFARAGIAALCVNFDLQTVVGSDGEGGAVIDAGRRAGLATYEAAIELLSSKKLIDRSKVGIVGLSYGAGLAQYALMHSNLFAAASISQGGISDPIRWYFAPPGGIFRRYMEENVHLPPPYNDPKGIWAQKSPALNASKISAPILIQASDQEFIYGLEFFSNLADAKKPVEMVVFKDEGHVKTQPVHKLAVYDRNVAWFRFWLQGIEEADPRDPQQLERWKKLAATAVELGRQEQTSN</sequence>